<keyword evidence="3" id="KW-1185">Reference proteome</keyword>
<dbReference type="Proteomes" id="UP000064967">
    <property type="component" value="Chromosome"/>
</dbReference>
<sequence length="261" mass="27317">MGADGAIAPEGSVGPTDQDGEAVDSGVDAARRCKPGKTATSICVDFDDTGDASDSQFVTDYFDLFYDEVGDAGAVAFDTTYFTSPQRSGLLELLPGSKTNCGGAQLRASFDNAGKVHLEAAMRVDQAGATDPSIGSTLSIALGNATSGAGCVLGFLMGGRSGIGTQGYLPDGSHPYDERDFDRGMVRSRWYRVVYDVDRTVTPTTLSVSIDGEPKLTNEPLMAACQGPGTAELRLGPNCFGPQATPLQARFDDVFFEVSPP</sequence>
<dbReference type="EMBL" id="CP012333">
    <property type="protein sequence ID" value="AKV02649.1"/>
    <property type="molecule type" value="Genomic_DNA"/>
</dbReference>
<evidence type="ECO:0000256" key="1">
    <source>
        <dbReference type="SAM" id="MobiDB-lite"/>
    </source>
</evidence>
<accession>A0A0K1QA81</accession>
<evidence type="ECO:0000313" key="3">
    <source>
        <dbReference type="Proteomes" id="UP000064967"/>
    </source>
</evidence>
<evidence type="ECO:0000313" key="2">
    <source>
        <dbReference type="EMBL" id="AKV02649.1"/>
    </source>
</evidence>
<organism evidence="2 3">
    <name type="scientific">Labilithrix luteola</name>
    <dbReference type="NCBI Taxonomy" id="1391654"/>
    <lineage>
        <taxon>Bacteria</taxon>
        <taxon>Pseudomonadati</taxon>
        <taxon>Myxococcota</taxon>
        <taxon>Polyangia</taxon>
        <taxon>Polyangiales</taxon>
        <taxon>Labilitrichaceae</taxon>
        <taxon>Labilithrix</taxon>
    </lineage>
</organism>
<dbReference type="STRING" id="1391654.AKJ09_09312"/>
<proteinExistence type="predicted"/>
<dbReference type="KEGG" id="llu:AKJ09_09312"/>
<protein>
    <submittedName>
        <fullName evidence="2">Uncharacterized protein</fullName>
    </submittedName>
</protein>
<name>A0A0K1QA81_9BACT</name>
<dbReference type="AlphaFoldDB" id="A0A0K1QA81"/>
<reference evidence="2 3" key="1">
    <citation type="submission" date="2015-08" db="EMBL/GenBank/DDBJ databases">
        <authorList>
            <person name="Babu N.S."/>
            <person name="Beckwith C.J."/>
            <person name="Beseler K.G."/>
            <person name="Brison A."/>
            <person name="Carone J.V."/>
            <person name="Caskin T.P."/>
            <person name="Diamond M."/>
            <person name="Durham M.E."/>
            <person name="Foxe J.M."/>
            <person name="Go M."/>
            <person name="Henderson B.A."/>
            <person name="Jones I.B."/>
            <person name="McGettigan J.A."/>
            <person name="Micheletti S.J."/>
            <person name="Nasrallah M.E."/>
            <person name="Ortiz D."/>
            <person name="Piller C.R."/>
            <person name="Privatt S.R."/>
            <person name="Schneider S.L."/>
            <person name="Sharp S."/>
            <person name="Smith T.C."/>
            <person name="Stanton J.D."/>
            <person name="Ullery H.E."/>
            <person name="Wilson R.J."/>
            <person name="Serrano M.G."/>
            <person name="Buck G."/>
            <person name="Lee V."/>
            <person name="Wang Y."/>
            <person name="Carvalho R."/>
            <person name="Voegtly L."/>
            <person name="Shi R."/>
            <person name="Duckworth R."/>
            <person name="Johnson A."/>
            <person name="Loviza R."/>
            <person name="Walstead R."/>
            <person name="Shah Z."/>
            <person name="Kiflezghi M."/>
            <person name="Wade K."/>
            <person name="Ball S.L."/>
            <person name="Bradley K.W."/>
            <person name="Asai D.J."/>
            <person name="Bowman C.A."/>
            <person name="Russell D.A."/>
            <person name="Pope W.H."/>
            <person name="Jacobs-Sera D."/>
            <person name="Hendrix R.W."/>
            <person name="Hatfull G.F."/>
        </authorList>
    </citation>
    <scope>NUCLEOTIDE SEQUENCE [LARGE SCALE GENOMIC DNA]</scope>
    <source>
        <strain evidence="2 3">DSM 27648</strain>
    </source>
</reference>
<gene>
    <name evidence="2" type="ORF">AKJ09_09312</name>
</gene>
<feature type="region of interest" description="Disordered" evidence="1">
    <location>
        <begin position="1"/>
        <end position="26"/>
    </location>
</feature>